<dbReference type="AlphaFoldDB" id="A0AAD5U596"/>
<dbReference type="Proteomes" id="UP001211065">
    <property type="component" value="Unassembled WGS sequence"/>
</dbReference>
<evidence type="ECO:0000256" key="1">
    <source>
        <dbReference type="ARBA" id="ARBA00022737"/>
    </source>
</evidence>
<evidence type="ECO:0000313" key="4">
    <source>
        <dbReference type="Proteomes" id="UP001211065"/>
    </source>
</evidence>
<keyword evidence="1" id="KW-0677">Repeat</keyword>
<evidence type="ECO:0000256" key="2">
    <source>
        <dbReference type="ARBA" id="ARBA00023043"/>
    </source>
</evidence>
<dbReference type="Gene3D" id="1.25.40.20">
    <property type="entry name" value="Ankyrin repeat-containing domain"/>
    <property type="match status" value="3"/>
</dbReference>
<proteinExistence type="predicted"/>
<dbReference type="PANTHER" id="PTHR24198">
    <property type="entry name" value="ANKYRIN REPEAT AND PROTEIN KINASE DOMAIN-CONTAINING PROTEIN"/>
    <property type="match status" value="1"/>
</dbReference>
<dbReference type="InterPro" id="IPR036770">
    <property type="entry name" value="Ankyrin_rpt-contain_sf"/>
</dbReference>
<dbReference type="Pfam" id="PF12796">
    <property type="entry name" value="Ank_2"/>
    <property type="match status" value="2"/>
</dbReference>
<dbReference type="InterPro" id="IPR002110">
    <property type="entry name" value="Ankyrin_rpt"/>
</dbReference>
<dbReference type="PANTHER" id="PTHR24198:SF169">
    <property type="entry name" value="NON-SPECIFIC SERINE_THREONINE PROTEIN KINASE"/>
    <property type="match status" value="1"/>
</dbReference>
<accession>A0AAD5U596</accession>
<evidence type="ECO:0008006" key="5">
    <source>
        <dbReference type="Google" id="ProtNLM"/>
    </source>
</evidence>
<dbReference type="SMART" id="SM00248">
    <property type="entry name" value="ANK"/>
    <property type="match status" value="11"/>
</dbReference>
<dbReference type="EMBL" id="JADGJW010000296">
    <property type="protein sequence ID" value="KAJ3220508.1"/>
    <property type="molecule type" value="Genomic_DNA"/>
</dbReference>
<evidence type="ECO:0000313" key="3">
    <source>
        <dbReference type="EMBL" id="KAJ3220508.1"/>
    </source>
</evidence>
<comment type="caution">
    <text evidence="3">The sequence shown here is derived from an EMBL/GenBank/DDBJ whole genome shotgun (WGS) entry which is preliminary data.</text>
</comment>
<gene>
    <name evidence="3" type="ORF">HK099_004246</name>
</gene>
<protein>
    <recommendedName>
        <fullName evidence="5">Ankyrin repeat protein</fullName>
    </recommendedName>
</protein>
<keyword evidence="4" id="KW-1185">Reference proteome</keyword>
<name>A0AAD5U596_9FUNG</name>
<keyword evidence="2" id="KW-0040">ANK repeat</keyword>
<reference evidence="3" key="1">
    <citation type="submission" date="2020-05" db="EMBL/GenBank/DDBJ databases">
        <title>Phylogenomic resolution of chytrid fungi.</title>
        <authorList>
            <person name="Stajich J.E."/>
            <person name="Amses K."/>
            <person name="Simmons R."/>
            <person name="Seto K."/>
            <person name="Myers J."/>
            <person name="Bonds A."/>
            <person name="Quandt C.A."/>
            <person name="Barry K."/>
            <person name="Liu P."/>
            <person name="Grigoriev I."/>
            <person name="Longcore J.E."/>
            <person name="James T.Y."/>
        </authorList>
    </citation>
    <scope>NUCLEOTIDE SEQUENCE</scope>
    <source>
        <strain evidence="3">JEL0476</strain>
    </source>
</reference>
<organism evidence="3 4">
    <name type="scientific">Clydaea vesicula</name>
    <dbReference type="NCBI Taxonomy" id="447962"/>
    <lineage>
        <taxon>Eukaryota</taxon>
        <taxon>Fungi</taxon>
        <taxon>Fungi incertae sedis</taxon>
        <taxon>Chytridiomycota</taxon>
        <taxon>Chytridiomycota incertae sedis</taxon>
        <taxon>Chytridiomycetes</taxon>
        <taxon>Lobulomycetales</taxon>
        <taxon>Lobulomycetaceae</taxon>
        <taxon>Clydaea</taxon>
    </lineage>
</organism>
<sequence length="604" mass="68250">MLSYNLLTSCKQFRIRILQIPKEIIILVAQYLNADDFLNFALAAHHLYIPLYLSTDKNLVKIAAKKDNPSFCVKFLSVNKNICLEPSLREIVVWAASGGYVVLLKELMNTFVYNPILEKSAALKSASQFGHASIVDWLLQEIDIQSVLAESFCLACKNGHIQIVRRFLGEPKVLILDNIKHLLVVAAEKGHLTIIKLLLQNLQDLDWGSTYGFALWFSVLNGHHFVLKKLLELPSAHLFGNSLIKVAVENYCTESIKVLMQDDRLELPQNQLEDLVKFSLKNNYTVGVDLLLQRNHLTSAKLKELFLLNMEDGEFGSLERILKEPGFCAMLDGSKILISAARYGKEEIVKKLLAIKEIDASLHDNLAINRACLYKNIVVVMLLLEDERVKRRLDFSVLANLASEIGSLPILELILNYQNAKFSSGIYHPLIQAVVNGHSEIVKRLLLDIRFDPSELNNLAVIEASKRGFYDILTYLIHDKRVDPSAQKNIVFIESCRRGYGPVVDILLKDNRVDPSDQDNLALIEASSEGNYNIVEKLLKDKRVDINAQNNLALYKARMLKKNSFNDILELKNLPTSMCKCKNSARIINLFLDLSDTDGSDCEL</sequence>
<dbReference type="SUPFAM" id="SSF48403">
    <property type="entry name" value="Ankyrin repeat"/>
    <property type="match status" value="2"/>
</dbReference>